<evidence type="ECO:0000256" key="1">
    <source>
        <dbReference type="SAM" id="MobiDB-lite"/>
    </source>
</evidence>
<dbReference type="AlphaFoldDB" id="A0A6J4J551"/>
<name>A0A6J4J551_9PROT</name>
<feature type="compositionally biased region" description="Low complexity" evidence="1">
    <location>
        <begin position="116"/>
        <end position="125"/>
    </location>
</feature>
<sequence>DGRDRRRGAADVGQPAFRRWPHPRRVSARARRLAPRAAPRLPGGAHLPRGGHGRRRRFLVRPFGAGRDFGAGGVPAEPRAERRAGHPRNAGPLGRGRRAGGRAPAGGVHGVHPLRGRPLGAAGAGFRRDRRM</sequence>
<accession>A0A6J4J551</accession>
<proteinExistence type="predicted"/>
<reference evidence="2" key="1">
    <citation type="submission" date="2020-02" db="EMBL/GenBank/DDBJ databases">
        <authorList>
            <person name="Meier V. D."/>
        </authorList>
    </citation>
    <scope>NUCLEOTIDE SEQUENCE</scope>
    <source>
        <strain evidence="2">AVDCRST_MAG08</strain>
    </source>
</reference>
<feature type="region of interest" description="Disordered" evidence="1">
    <location>
        <begin position="1"/>
        <end position="132"/>
    </location>
</feature>
<feature type="compositionally biased region" description="Basic residues" evidence="1">
    <location>
        <begin position="19"/>
        <end position="34"/>
    </location>
</feature>
<evidence type="ECO:0000313" key="2">
    <source>
        <dbReference type="EMBL" id="CAA9267354.1"/>
    </source>
</evidence>
<feature type="non-terminal residue" evidence="2">
    <location>
        <position position="1"/>
    </location>
</feature>
<feature type="compositionally biased region" description="Low complexity" evidence="1">
    <location>
        <begin position="35"/>
        <end position="48"/>
    </location>
</feature>
<feature type="non-terminal residue" evidence="2">
    <location>
        <position position="132"/>
    </location>
</feature>
<dbReference type="EMBL" id="CADCTG010000222">
    <property type="protein sequence ID" value="CAA9267354.1"/>
    <property type="molecule type" value="Genomic_DNA"/>
</dbReference>
<feature type="compositionally biased region" description="Basic residues" evidence="1">
    <location>
        <begin position="49"/>
        <end position="59"/>
    </location>
</feature>
<gene>
    <name evidence="2" type="ORF">AVDCRST_MAG08-3013</name>
</gene>
<protein>
    <submittedName>
        <fullName evidence="2">Uncharacterized protein</fullName>
    </submittedName>
</protein>
<organism evidence="2">
    <name type="scientific">uncultured Acetobacteraceae bacterium</name>
    <dbReference type="NCBI Taxonomy" id="169975"/>
    <lineage>
        <taxon>Bacteria</taxon>
        <taxon>Pseudomonadati</taxon>
        <taxon>Pseudomonadota</taxon>
        <taxon>Alphaproteobacteria</taxon>
        <taxon>Acetobacterales</taxon>
        <taxon>Acetobacteraceae</taxon>
        <taxon>environmental samples</taxon>
    </lineage>
</organism>